<feature type="domain" description="N-acetyltransferase" evidence="1">
    <location>
        <begin position="36"/>
        <end position="196"/>
    </location>
</feature>
<dbReference type="Pfam" id="PF13302">
    <property type="entry name" value="Acetyltransf_3"/>
    <property type="match status" value="1"/>
</dbReference>
<accession>A0ABS8DGN1</accession>
<dbReference type="Proteomes" id="UP001299546">
    <property type="component" value="Unassembled WGS sequence"/>
</dbReference>
<dbReference type="RefSeq" id="WP_082891759.1">
    <property type="nucleotide sequence ID" value="NZ_JAJCIQ010000006.1"/>
</dbReference>
<dbReference type="PANTHER" id="PTHR43792">
    <property type="entry name" value="GNAT FAMILY, PUTATIVE (AFU_ORTHOLOGUE AFUA_3G00765)-RELATED-RELATED"/>
    <property type="match status" value="1"/>
</dbReference>
<dbReference type="CDD" id="cd04301">
    <property type="entry name" value="NAT_SF"/>
    <property type="match status" value="1"/>
</dbReference>
<evidence type="ECO:0000313" key="3">
    <source>
        <dbReference type="Proteomes" id="UP001299546"/>
    </source>
</evidence>
<comment type="caution">
    <text evidence="2">The sequence shown here is derived from an EMBL/GenBank/DDBJ whole genome shotgun (WGS) entry which is preliminary data.</text>
</comment>
<evidence type="ECO:0000313" key="2">
    <source>
        <dbReference type="EMBL" id="MCB7387573.1"/>
    </source>
</evidence>
<dbReference type="SUPFAM" id="SSF55729">
    <property type="entry name" value="Acyl-CoA N-acyltransferases (Nat)"/>
    <property type="match status" value="1"/>
</dbReference>
<sequence>MQSQVDEQEKIDKSTQDKGRAVSRVAGVYFMETERIGFSKWEKEDMPLARRLWGNPEVAHYISANGTFSAQEIEARLRTEIENDGKYGIQYWPLFELGTGAFIGCCGFRPCGGKRDILEMGFHLCPEFWGKGYAQEAAEAAVRYAFSKLGVSALQAGHHPDNKSSKRLIEKLGFQFKEDCFYEPTGLYHPTYLLSQ</sequence>
<evidence type="ECO:0000259" key="1">
    <source>
        <dbReference type="PROSITE" id="PS51186"/>
    </source>
</evidence>
<dbReference type="PANTHER" id="PTHR43792:SF1">
    <property type="entry name" value="N-ACETYLTRANSFERASE DOMAIN-CONTAINING PROTEIN"/>
    <property type="match status" value="1"/>
</dbReference>
<reference evidence="2 3" key="1">
    <citation type="submission" date="2021-10" db="EMBL/GenBank/DDBJ databases">
        <title>Collection of gut derived symbiotic bacterial strains cultured from healthy donors.</title>
        <authorList>
            <person name="Lin H."/>
            <person name="Littmann E."/>
            <person name="Kohout C."/>
            <person name="Pamer E.G."/>
        </authorList>
    </citation>
    <scope>NUCLEOTIDE SEQUENCE [LARGE SCALE GENOMIC DNA]</scope>
    <source>
        <strain evidence="2 3">DFI.1.165</strain>
    </source>
</reference>
<gene>
    <name evidence="2" type="ORF">LIZ65_09745</name>
</gene>
<protein>
    <submittedName>
        <fullName evidence="2">GNAT family N-acetyltransferase</fullName>
    </submittedName>
</protein>
<organism evidence="2 3">
    <name type="scientific">Bariatricus massiliensis</name>
    <dbReference type="NCBI Taxonomy" id="1745713"/>
    <lineage>
        <taxon>Bacteria</taxon>
        <taxon>Bacillati</taxon>
        <taxon>Bacillota</taxon>
        <taxon>Clostridia</taxon>
        <taxon>Lachnospirales</taxon>
        <taxon>Lachnospiraceae</taxon>
        <taxon>Bariatricus</taxon>
    </lineage>
</organism>
<dbReference type="PROSITE" id="PS51186">
    <property type="entry name" value="GNAT"/>
    <property type="match status" value="1"/>
</dbReference>
<dbReference type="InterPro" id="IPR000182">
    <property type="entry name" value="GNAT_dom"/>
</dbReference>
<name>A0ABS8DGN1_9FIRM</name>
<keyword evidence="3" id="KW-1185">Reference proteome</keyword>
<dbReference type="InterPro" id="IPR016181">
    <property type="entry name" value="Acyl_CoA_acyltransferase"/>
</dbReference>
<dbReference type="InterPro" id="IPR051531">
    <property type="entry name" value="N-acetyltransferase"/>
</dbReference>
<dbReference type="EMBL" id="JAJCIS010000005">
    <property type="protein sequence ID" value="MCB7387573.1"/>
    <property type="molecule type" value="Genomic_DNA"/>
</dbReference>
<dbReference type="Gene3D" id="3.40.630.30">
    <property type="match status" value="1"/>
</dbReference>
<proteinExistence type="predicted"/>